<evidence type="ECO:0000313" key="8">
    <source>
        <dbReference type="Proteomes" id="UP001056855"/>
    </source>
</evidence>
<dbReference type="PROSITE" id="PS51257">
    <property type="entry name" value="PROKAR_LIPOPROTEIN"/>
    <property type="match status" value="1"/>
</dbReference>
<dbReference type="Gene3D" id="3.40.190.10">
    <property type="entry name" value="Periplasmic binding protein-like II"/>
    <property type="match status" value="2"/>
</dbReference>
<gene>
    <name evidence="7" type="ORF">NGM29_17625</name>
</gene>
<dbReference type="EMBL" id="CP100355">
    <property type="protein sequence ID" value="UTF53562.1"/>
    <property type="molecule type" value="Genomic_DNA"/>
</dbReference>
<sequence>MDRRTLVKYLAGASAAGALAGCISTEDPSGNGDGNGDGNGNGNETGNGNGEYEEDEDWPTVEPEGVSGEAELWHDLSEGEQDSFDSYIEEFNGSYDITISPNAVSELEDQTTATIPAGDGPELFVWAHDWVGKYHENGFLSDQSDNLNIDPEEYFGDNANSARYDGATLGLPFAAETVALVYNKEYVDEAPETFEEVLEIAEEHHAPENNTYGFTWPMDAYHVSAFPHGFGGYYYDEESGELGLTNDETIAGFQYVIDNVWDYMPADPGGEAQQSVFIEGNSPFLITGPWNLGNFDDNDLDYGIAPWPEVEGNEPSPFTGVQLFYFAAAMDEDQERADSAIGFAEWYTTNTSLIAEQADKHGFIPVHNAFADDGEESSELSENLQGFSAAVSQGNPMPTAADFQAVWEPLETEWFEALNGNKSVEDAMAAAESQIQDAWN</sequence>
<evidence type="ECO:0000256" key="5">
    <source>
        <dbReference type="ARBA" id="ARBA00030303"/>
    </source>
</evidence>
<dbReference type="Proteomes" id="UP001056855">
    <property type="component" value="Chromosome"/>
</dbReference>
<dbReference type="PRINTS" id="PR00181">
    <property type="entry name" value="MALTOSEBP"/>
</dbReference>
<feature type="region of interest" description="Disordered" evidence="6">
    <location>
        <begin position="22"/>
        <end position="67"/>
    </location>
</feature>
<name>A0A9E7SV57_9EURY</name>
<evidence type="ECO:0000256" key="4">
    <source>
        <dbReference type="ARBA" id="ARBA00022729"/>
    </source>
</evidence>
<dbReference type="InterPro" id="IPR006059">
    <property type="entry name" value="SBP"/>
</dbReference>
<dbReference type="GeneID" id="73291905"/>
<dbReference type="GO" id="GO:0042956">
    <property type="term" value="P:maltodextrin transmembrane transport"/>
    <property type="evidence" value="ECO:0007669"/>
    <property type="project" value="TreeGrafter"/>
</dbReference>
<evidence type="ECO:0000256" key="3">
    <source>
        <dbReference type="ARBA" id="ARBA00022597"/>
    </source>
</evidence>
<evidence type="ECO:0000256" key="6">
    <source>
        <dbReference type="SAM" id="MobiDB-lite"/>
    </source>
</evidence>
<dbReference type="AlphaFoldDB" id="A0A9E7SV57"/>
<accession>A0A9E7SV57</accession>
<dbReference type="GO" id="GO:0015144">
    <property type="term" value="F:carbohydrate transmembrane transporter activity"/>
    <property type="evidence" value="ECO:0007669"/>
    <property type="project" value="InterPro"/>
</dbReference>
<organism evidence="7 8">
    <name type="scientific">Natronosalvus rutilus</name>
    <dbReference type="NCBI Taxonomy" id="2953753"/>
    <lineage>
        <taxon>Archaea</taxon>
        <taxon>Methanobacteriati</taxon>
        <taxon>Methanobacteriota</taxon>
        <taxon>Stenosarchaea group</taxon>
        <taxon>Halobacteria</taxon>
        <taxon>Halobacteriales</taxon>
        <taxon>Natrialbaceae</taxon>
        <taxon>Natronosalvus</taxon>
    </lineage>
</organism>
<dbReference type="SUPFAM" id="SSF53850">
    <property type="entry name" value="Periplasmic binding protein-like II"/>
    <property type="match status" value="1"/>
</dbReference>
<comment type="similarity">
    <text evidence="1">Belongs to the bacterial solute-binding protein 1 family.</text>
</comment>
<evidence type="ECO:0000256" key="1">
    <source>
        <dbReference type="ARBA" id="ARBA00008520"/>
    </source>
</evidence>
<dbReference type="PROSITE" id="PS01037">
    <property type="entry name" value="SBP_BACTERIAL_1"/>
    <property type="match status" value="1"/>
</dbReference>
<dbReference type="PANTHER" id="PTHR30061:SF50">
    <property type="entry name" value="MALTOSE_MALTODEXTRIN-BINDING PERIPLASMIC PROTEIN"/>
    <property type="match status" value="1"/>
</dbReference>
<keyword evidence="2" id="KW-0813">Transport</keyword>
<protein>
    <recommendedName>
        <fullName evidence="5">Maltodextrin-binding protein</fullName>
    </recommendedName>
</protein>
<dbReference type="KEGG" id="sawl:NGM29_17625"/>
<dbReference type="Pfam" id="PF13416">
    <property type="entry name" value="SBP_bac_8"/>
    <property type="match status" value="1"/>
</dbReference>
<keyword evidence="8" id="KW-1185">Reference proteome</keyword>
<dbReference type="PANTHER" id="PTHR30061">
    <property type="entry name" value="MALTOSE-BINDING PERIPLASMIC PROTEIN"/>
    <property type="match status" value="1"/>
</dbReference>
<dbReference type="RefSeq" id="WP_254158088.1">
    <property type="nucleotide sequence ID" value="NZ_CP100355.1"/>
</dbReference>
<dbReference type="InterPro" id="IPR006060">
    <property type="entry name" value="Maltose/Cyclodextrin-bd"/>
</dbReference>
<keyword evidence="4" id="KW-0732">Signal</keyword>
<dbReference type="GO" id="GO:0015768">
    <property type="term" value="P:maltose transport"/>
    <property type="evidence" value="ECO:0007669"/>
    <property type="project" value="TreeGrafter"/>
</dbReference>
<keyword evidence="3" id="KW-0762">Sugar transport</keyword>
<dbReference type="InterPro" id="IPR006061">
    <property type="entry name" value="SBP_1_CS"/>
</dbReference>
<evidence type="ECO:0000313" key="7">
    <source>
        <dbReference type="EMBL" id="UTF53562.1"/>
    </source>
</evidence>
<dbReference type="GO" id="GO:0055052">
    <property type="term" value="C:ATP-binding cassette (ABC) transporter complex, substrate-binding subunit-containing"/>
    <property type="evidence" value="ECO:0007669"/>
    <property type="project" value="TreeGrafter"/>
</dbReference>
<evidence type="ECO:0000256" key="2">
    <source>
        <dbReference type="ARBA" id="ARBA00022448"/>
    </source>
</evidence>
<reference evidence="7" key="1">
    <citation type="submission" date="2022-06" db="EMBL/GenBank/DDBJ databases">
        <title>Diverse halophilic archaea isolated from saline environments.</title>
        <authorList>
            <person name="Cui H.-L."/>
        </authorList>
    </citation>
    <scope>NUCLEOTIDE SEQUENCE</scope>
    <source>
        <strain evidence="7">WLHS1</strain>
    </source>
</reference>
<feature type="compositionally biased region" description="Gly residues" evidence="6">
    <location>
        <begin position="31"/>
        <end position="49"/>
    </location>
</feature>
<dbReference type="GO" id="GO:1901982">
    <property type="term" value="F:maltose binding"/>
    <property type="evidence" value="ECO:0007669"/>
    <property type="project" value="TreeGrafter"/>
</dbReference>
<proteinExistence type="inferred from homology"/>